<feature type="signal peptide" evidence="1">
    <location>
        <begin position="1"/>
        <end position="22"/>
    </location>
</feature>
<dbReference type="KEGG" id="fte:Fluta_3134"/>
<reference evidence="2 3" key="1">
    <citation type="journal article" date="2011" name="Stand. Genomic Sci.">
        <title>Complete genome sequence of the gliding freshwater bacterium Fluviicola taffensis type strain (RW262).</title>
        <authorList>
            <person name="Woyke T."/>
            <person name="Chertkov O."/>
            <person name="Lapidus A."/>
            <person name="Nolan M."/>
            <person name="Lucas S."/>
            <person name="Del Rio T.G."/>
            <person name="Tice H."/>
            <person name="Cheng J.F."/>
            <person name="Tapia R."/>
            <person name="Han C."/>
            <person name="Goodwin L."/>
            <person name="Pitluck S."/>
            <person name="Liolios K."/>
            <person name="Pagani I."/>
            <person name="Ivanova N."/>
            <person name="Huntemann M."/>
            <person name="Mavromatis K."/>
            <person name="Mikhailova N."/>
            <person name="Pati A."/>
            <person name="Chen A."/>
            <person name="Palaniappan K."/>
            <person name="Land M."/>
            <person name="Hauser L."/>
            <person name="Brambilla E.M."/>
            <person name="Rohde M."/>
            <person name="Mwirichia R."/>
            <person name="Sikorski J."/>
            <person name="Tindall B.J."/>
            <person name="Goker M."/>
            <person name="Bristow J."/>
            <person name="Eisen J.A."/>
            <person name="Markowitz V."/>
            <person name="Hugenholtz P."/>
            <person name="Klenk H.P."/>
            <person name="Kyrpides N.C."/>
        </authorList>
    </citation>
    <scope>NUCLEOTIDE SEQUENCE [LARGE SCALE GENOMIC DNA]</scope>
    <source>
        <strain evidence="3">DSM 16823 / RW262 / RW262</strain>
    </source>
</reference>
<dbReference type="InterPro" id="IPR052724">
    <property type="entry name" value="GT117_domain-containing"/>
</dbReference>
<dbReference type="EMBL" id="CP002542">
    <property type="protein sequence ID" value="AEA45108.1"/>
    <property type="molecule type" value="Genomic_DNA"/>
</dbReference>
<dbReference type="RefSeq" id="WP_013687875.1">
    <property type="nucleotide sequence ID" value="NC_015321.1"/>
</dbReference>
<feature type="chain" id="PRO_5003283596" description="Lipoprotein" evidence="1">
    <location>
        <begin position="23"/>
        <end position="658"/>
    </location>
</feature>
<evidence type="ECO:0000313" key="3">
    <source>
        <dbReference type="Proteomes" id="UP000007463"/>
    </source>
</evidence>
<keyword evidence="1" id="KW-0732">Signal</keyword>
<dbReference type="HOGENOM" id="CLU_416627_0_0_10"/>
<evidence type="ECO:0008006" key="4">
    <source>
        <dbReference type="Google" id="ProtNLM"/>
    </source>
</evidence>
<reference evidence="3" key="2">
    <citation type="submission" date="2011-02" db="EMBL/GenBank/DDBJ databases">
        <title>The complete genome of Fluviicola taffensis DSM 16823.</title>
        <authorList>
            <consortium name="US DOE Joint Genome Institute (JGI-PGF)"/>
            <person name="Lucas S."/>
            <person name="Copeland A."/>
            <person name="Lapidus A."/>
            <person name="Bruce D."/>
            <person name="Goodwin L."/>
            <person name="Pitluck S."/>
            <person name="Kyrpides N."/>
            <person name="Mavromatis K."/>
            <person name="Ivanova N."/>
            <person name="Mikhailova N."/>
            <person name="Pagani I."/>
            <person name="Chertkov O."/>
            <person name="Detter J.C."/>
            <person name="Han C."/>
            <person name="Tapia R."/>
            <person name="Land M."/>
            <person name="Hauser L."/>
            <person name="Markowitz V."/>
            <person name="Cheng J.-F."/>
            <person name="Hugenholtz P."/>
            <person name="Woyke T."/>
            <person name="Wu D."/>
            <person name="Tindall B."/>
            <person name="Pomrenke H.G."/>
            <person name="Brambilla E."/>
            <person name="Klenk H.-P."/>
            <person name="Eisen J.A."/>
        </authorList>
    </citation>
    <scope>NUCLEOTIDE SEQUENCE [LARGE SCALE GENOMIC DNA]</scope>
    <source>
        <strain evidence="3">DSM 16823 / RW262 / RW262</strain>
    </source>
</reference>
<dbReference type="AlphaFoldDB" id="F2IKI2"/>
<accession>F2IKI2</accession>
<keyword evidence="3" id="KW-1185">Reference proteome</keyword>
<dbReference type="PROSITE" id="PS51257">
    <property type="entry name" value="PROKAR_LIPOPROTEIN"/>
    <property type="match status" value="1"/>
</dbReference>
<evidence type="ECO:0000256" key="1">
    <source>
        <dbReference type="SAM" id="SignalP"/>
    </source>
</evidence>
<dbReference type="Proteomes" id="UP000007463">
    <property type="component" value="Chromosome"/>
</dbReference>
<name>F2IKI2_FLUTR</name>
<dbReference type="PANTHER" id="PTHR16214:SF3">
    <property type="entry name" value="TRANSMEMBRANE PROTEIN 260"/>
    <property type="match status" value="1"/>
</dbReference>
<protein>
    <recommendedName>
        <fullName evidence="4">Lipoprotein</fullName>
    </recommendedName>
</protein>
<evidence type="ECO:0000313" key="2">
    <source>
        <dbReference type="EMBL" id="AEA45108.1"/>
    </source>
</evidence>
<dbReference type="OrthoDB" id="9807602at2"/>
<dbReference type="STRING" id="755732.Fluta_3134"/>
<organism evidence="2 3">
    <name type="scientific">Fluviicola taffensis (strain DSM 16823 / NCIMB 13979 / RW262)</name>
    <dbReference type="NCBI Taxonomy" id="755732"/>
    <lineage>
        <taxon>Bacteria</taxon>
        <taxon>Pseudomonadati</taxon>
        <taxon>Bacteroidota</taxon>
        <taxon>Flavobacteriia</taxon>
        <taxon>Flavobacteriales</taxon>
        <taxon>Crocinitomicaceae</taxon>
        <taxon>Fluviicola</taxon>
    </lineage>
</organism>
<gene>
    <name evidence="2" type="ordered locus">Fluta_3134</name>
</gene>
<sequence precursor="true">MKATLKLLSGLALFLIITSCQSASSNSLSALRENPFPAFEEVYTQVNKLITAPGNNCQFNLAKKADGYYLKIVSWQENKLKDPTFLKVWDAETKKYLKPDLSPYIDKQAYSGQVYDQGLIASKSFETSYDMNYLFGYPNSTHELIELLKDQEDLTSPELEMLARAYSDEACDYIHPNQMGSDILKTKDLPELGYQKLPKNRITSFMELSEKSLDCYRKIQQKDPTFKPLVFDDLNLKINHDILNYYHTMLSVRENERAAVFLKQAKYGEEAIAYAKELLIDCAKNGVLITAGDSDTFPLWYVQEVLGFRKDVTVINYSLLQTAWYFDLIKGTTSVKTSLSKEEYQFYCRTALILNPKNEPVLPYSEWIKQLKASKKPRQIAPKELLGYEDMPQGANMLSLSIQGVKQELSVKNGFMPAVDLCLLDFIHCNPERVFYSSTPSMFYDSPLMNFFAKRNMIYELTAVTSNSTWDDQSFSYLEKAIRANRVNFQSDKDLIRNITGSRLLDYFFNDLTLQDPSHKTFEEFSKQLNLKERIAKNDYKFLEVYFLALSKVDQTKVKQLRDQYAKNALELIQSIDNQKMCTKTDAEKLSALCDMYLDQKMEYEVDGPYEQTNLQRKVLNALKQKLDTLCDNPLNNENLSWTLRNLKRMKNKLQYYR</sequence>
<dbReference type="eggNOG" id="COG0730">
    <property type="taxonomic scope" value="Bacteria"/>
</dbReference>
<dbReference type="PANTHER" id="PTHR16214">
    <property type="entry name" value="TRANSMEMBRANE PROTEIN 260"/>
    <property type="match status" value="1"/>
</dbReference>
<proteinExistence type="predicted"/>